<reference evidence="1" key="1">
    <citation type="journal article" date="2021" name="Proc. Natl. Acad. Sci. U.S.A.">
        <title>A Catalog of Tens of Thousands of Viruses from Human Metagenomes Reveals Hidden Associations with Chronic Diseases.</title>
        <authorList>
            <person name="Tisza M.J."/>
            <person name="Buck C.B."/>
        </authorList>
    </citation>
    <scope>NUCLEOTIDE SEQUENCE</scope>
    <source>
        <strain evidence="1">CtfYP22</strain>
    </source>
</reference>
<name>A0A8S5LIX8_9CAUD</name>
<accession>A0A8S5LIX8</accession>
<protein>
    <submittedName>
        <fullName evidence="1">Uncharacterized protein</fullName>
    </submittedName>
</protein>
<evidence type="ECO:0000313" key="1">
    <source>
        <dbReference type="EMBL" id="DAD69800.1"/>
    </source>
</evidence>
<proteinExistence type="predicted"/>
<sequence>MSITTIIILSLIGLCLGQWHAIIKLQGEATELRRSKDELRDSMASYNYYLYEELRSTKSENEDLRTYIYRQQKEQQKQDN</sequence>
<dbReference type="EMBL" id="BK015856">
    <property type="protein sequence ID" value="DAD69800.1"/>
    <property type="molecule type" value="Genomic_DNA"/>
</dbReference>
<organism evidence="1">
    <name type="scientific">Siphoviridae sp. ctfYP22</name>
    <dbReference type="NCBI Taxonomy" id="2827584"/>
    <lineage>
        <taxon>Viruses</taxon>
        <taxon>Duplodnaviria</taxon>
        <taxon>Heunggongvirae</taxon>
        <taxon>Uroviricota</taxon>
        <taxon>Caudoviricetes</taxon>
    </lineage>
</organism>